<organism evidence="4 5">
    <name type="scientific">Modicisalibacter luteus</name>
    <dbReference type="NCBI Taxonomy" id="453962"/>
    <lineage>
        <taxon>Bacteria</taxon>
        <taxon>Pseudomonadati</taxon>
        <taxon>Pseudomonadota</taxon>
        <taxon>Gammaproteobacteria</taxon>
        <taxon>Oceanospirillales</taxon>
        <taxon>Halomonadaceae</taxon>
        <taxon>Modicisalibacter</taxon>
    </lineage>
</organism>
<accession>A0ABV7M5Z8</accession>
<dbReference type="GO" id="GO:0016740">
    <property type="term" value="F:transferase activity"/>
    <property type="evidence" value="ECO:0007669"/>
    <property type="project" value="UniProtKB-KW"/>
</dbReference>
<keyword evidence="5" id="KW-1185">Reference proteome</keyword>
<evidence type="ECO:0000256" key="1">
    <source>
        <dbReference type="ARBA" id="ARBA00022679"/>
    </source>
</evidence>
<evidence type="ECO:0000313" key="5">
    <source>
        <dbReference type="Proteomes" id="UP001595640"/>
    </source>
</evidence>
<dbReference type="EC" id="2.8.2.-" evidence="4"/>
<sequence>MYLGKTVRAISKSACRAYCMLGEYFSNSGRQVDFIVGGVQKGGTSALDWYLRKHPQICMAGRKEVHFFDNEIVQKLPSRIRLSYYRSFFNSCECSKVLGEATPIYIWWPKSLERIKAYNPNIKLIFVFRDPVYRAYSHWNMERQRGFEKDSFSNSIRREGADKDQSRISSYVSRGFYSSQIKHAKSLFSGEQLLFIKQEELLDEPGSALQRVTNFLGLSAMGDVQYKRVHSREYEYPISFEDERFLRDLFRSDIEEVEREVGWDLSDWKKISD</sequence>
<dbReference type="PANTHER" id="PTHR10605">
    <property type="entry name" value="HEPARAN SULFATE SULFOTRANSFERASE"/>
    <property type="match status" value="1"/>
</dbReference>
<dbReference type="Proteomes" id="UP001595640">
    <property type="component" value="Unassembled WGS sequence"/>
</dbReference>
<dbReference type="PANTHER" id="PTHR10605:SF56">
    <property type="entry name" value="BIFUNCTIONAL HEPARAN SULFATE N-DEACETYLASE_N-SULFOTRANSFERASE"/>
    <property type="match status" value="1"/>
</dbReference>
<evidence type="ECO:0000313" key="4">
    <source>
        <dbReference type="EMBL" id="MFC3293688.1"/>
    </source>
</evidence>
<name>A0ABV7M5Z8_9GAMM</name>
<dbReference type="Pfam" id="PF00685">
    <property type="entry name" value="Sulfotransfer_1"/>
    <property type="match status" value="1"/>
</dbReference>
<dbReference type="EMBL" id="JBHRUH010000031">
    <property type="protein sequence ID" value="MFC3293688.1"/>
    <property type="molecule type" value="Genomic_DNA"/>
</dbReference>
<dbReference type="RefSeq" id="WP_083933019.1">
    <property type="nucleotide sequence ID" value="NZ_BMXD01000001.1"/>
</dbReference>
<proteinExistence type="predicted"/>
<comment type="caution">
    <text evidence="4">The sequence shown here is derived from an EMBL/GenBank/DDBJ whole genome shotgun (WGS) entry which is preliminary data.</text>
</comment>
<dbReference type="InterPro" id="IPR037359">
    <property type="entry name" value="NST/OST"/>
</dbReference>
<dbReference type="SUPFAM" id="SSF52540">
    <property type="entry name" value="P-loop containing nucleoside triphosphate hydrolases"/>
    <property type="match status" value="1"/>
</dbReference>
<reference evidence="5" key="1">
    <citation type="journal article" date="2019" name="Int. J. Syst. Evol. Microbiol.">
        <title>The Global Catalogue of Microorganisms (GCM) 10K type strain sequencing project: providing services to taxonomists for standard genome sequencing and annotation.</title>
        <authorList>
            <consortium name="The Broad Institute Genomics Platform"/>
            <consortium name="The Broad Institute Genome Sequencing Center for Infectious Disease"/>
            <person name="Wu L."/>
            <person name="Ma J."/>
        </authorList>
    </citation>
    <scope>NUCLEOTIDE SEQUENCE [LARGE SCALE GENOMIC DNA]</scope>
    <source>
        <strain evidence="5">KCTC 12847</strain>
    </source>
</reference>
<keyword evidence="2" id="KW-0325">Glycoprotein</keyword>
<dbReference type="Gene3D" id="3.40.50.300">
    <property type="entry name" value="P-loop containing nucleotide triphosphate hydrolases"/>
    <property type="match status" value="1"/>
</dbReference>
<gene>
    <name evidence="4" type="ORF">ACFOEI_16690</name>
</gene>
<evidence type="ECO:0000256" key="2">
    <source>
        <dbReference type="ARBA" id="ARBA00023180"/>
    </source>
</evidence>
<dbReference type="InterPro" id="IPR027417">
    <property type="entry name" value="P-loop_NTPase"/>
</dbReference>
<protein>
    <submittedName>
        <fullName evidence="4">Sulfotransferase family protein</fullName>
        <ecNumber evidence="4">2.8.2.-</ecNumber>
    </submittedName>
</protein>
<keyword evidence="1 4" id="KW-0808">Transferase</keyword>
<dbReference type="InterPro" id="IPR000863">
    <property type="entry name" value="Sulfotransferase_dom"/>
</dbReference>
<feature type="domain" description="Sulfotransferase" evidence="3">
    <location>
        <begin position="33"/>
        <end position="224"/>
    </location>
</feature>
<evidence type="ECO:0000259" key="3">
    <source>
        <dbReference type="Pfam" id="PF00685"/>
    </source>
</evidence>